<evidence type="ECO:0000313" key="3">
    <source>
        <dbReference type="EMBL" id="KWX15367.1"/>
    </source>
</evidence>
<dbReference type="EMBL" id="JXTI01000009">
    <property type="protein sequence ID" value="KWX15367.1"/>
    <property type="molecule type" value="Genomic_DNA"/>
</dbReference>
<evidence type="ECO:0000256" key="2">
    <source>
        <dbReference type="SAM" id="MobiDB-lite"/>
    </source>
</evidence>
<feature type="compositionally biased region" description="Basic and acidic residues" evidence="2">
    <location>
        <begin position="1016"/>
        <end position="1032"/>
    </location>
</feature>
<feature type="compositionally biased region" description="Polar residues" evidence="2">
    <location>
        <begin position="487"/>
        <end position="504"/>
    </location>
</feature>
<dbReference type="VEuPathDB" id="GiardiaDB:QR46_0567"/>
<accession>A0A132NZ68</accession>
<dbReference type="Proteomes" id="UP000070089">
    <property type="component" value="Unassembled WGS sequence"/>
</dbReference>
<comment type="caution">
    <text evidence="3">The sequence shown here is derived from an EMBL/GenBank/DDBJ whole genome shotgun (WGS) entry which is preliminary data.</text>
</comment>
<evidence type="ECO:0000313" key="4">
    <source>
        <dbReference type="Proteomes" id="UP000070089"/>
    </source>
</evidence>
<reference evidence="3 4" key="1">
    <citation type="journal article" date="2015" name="Mol. Biochem. Parasitol.">
        <title>Identification of polymorphic genes for use in assemblage B genotyping assays through comparative genomics of multiple assemblage B Giardia duodenalis isolates.</title>
        <authorList>
            <person name="Wielinga C."/>
            <person name="Thompson R.C."/>
            <person name="Monis P."/>
            <person name="Ryan U."/>
        </authorList>
    </citation>
    <scope>NUCLEOTIDE SEQUENCE [LARGE SCALE GENOMIC DNA]</scope>
    <source>
        <strain evidence="3 4">BAH15c1</strain>
    </source>
</reference>
<feature type="compositionally biased region" description="Basic residues" evidence="2">
    <location>
        <begin position="585"/>
        <end position="596"/>
    </location>
</feature>
<protein>
    <submittedName>
        <fullName evidence="3">Chromosome segregation protein SMC/ coiled-coil protein</fullName>
    </submittedName>
</protein>
<proteinExistence type="predicted"/>
<keyword evidence="1" id="KW-0175">Coiled coil</keyword>
<feature type="compositionally biased region" description="Basic and acidic residues" evidence="2">
    <location>
        <begin position="996"/>
        <end position="1010"/>
    </location>
</feature>
<dbReference type="OrthoDB" id="10306356at2759"/>
<evidence type="ECO:0000256" key="1">
    <source>
        <dbReference type="SAM" id="Coils"/>
    </source>
</evidence>
<feature type="region of interest" description="Disordered" evidence="2">
    <location>
        <begin position="570"/>
        <end position="649"/>
    </location>
</feature>
<feature type="region of interest" description="Disordered" evidence="2">
    <location>
        <begin position="979"/>
        <end position="1040"/>
    </location>
</feature>
<feature type="region of interest" description="Disordered" evidence="2">
    <location>
        <begin position="922"/>
        <end position="957"/>
    </location>
</feature>
<feature type="coiled-coil region" evidence="1">
    <location>
        <begin position="277"/>
        <end position="451"/>
    </location>
</feature>
<feature type="region of interest" description="Disordered" evidence="2">
    <location>
        <begin position="452"/>
        <end position="518"/>
    </location>
</feature>
<gene>
    <name evidence="3" type="ORF">QR46_0567</name>
</gene>
<feature type="compositionally biased region" description="Gly residues" evidence="2">
    <location>
        <begin position="597"/>
        <end position="615"/>
    </location>
</feature>
<feature type="coiled-coil region" evidence="1">
    <location>
        <begin position="128"/>
        <end position="187"/>
    </location>
</feature>
<sequence>MHQRFSQKMSSSTDVAGSILGPSALGLGYIEAGSSTKRLASVIIETLLSDYSAVILSSFSQLRDSIHNRPLYIMMEPSLGCDPMHDHEAPKDVSPLFGSYIDRAESQILTLPTSVLRLKLEEQIVQLLNGLSSENSELHRQLDNVRSLLADSHLQVNSKDSLMSSILKSKSDEKVRLLSEIQLLREQLYQKRVHGGVNVYKPDFGYNESGGHGDTDERDTRELWNLRLKDKDDEILQLNKQIVALKEELSVLKGFTKDSLDEAERHRLEALGKSKASLSLEDENTLLKRKLDELQTQYQTDLDAATASLEALRTENTNLTQTTGEQEAELTTLRNRMETLESKALVMETQLAEAKQRHAQDTEVLRRELEKANAAATTAKDSLKKQALIADRLKAEMEMLMKENGENSLVKDLQQQIEKQQKDISKLTGDIKIYRGKLANANNKIAKLTGKPVPQRKALDSDASEDLTSSDIYEPEGDDNNFGEGPTQVTTTEETMECTSNGLSEDSDQLEKEEISGQVGTDKTAALITKYREIVCHLARIPDAKLPKTLGGLTKFLSSRLKKASSANIDGASNAFDDSTSDLKKKGKASKARQGKAGKGSRIGGGGKSTSGSKGGVMTKRRDIDKGKNVTPAKASASKKESTENSDSDSYYYSYSLSSNDTYLLEDKIDDDFFGVGGDPNAMVRRGDVEEYVSMKIQAALENFRMEYDNEAELQAMGIAHMTAKTLLENYSHRSCQTYMSYITDKPLMLTDADIIDENDGLYLDDAGNWRRIGDVAIKSGMQPNDIELNRRRLDLFNHTSMTDLPLADPNHPLHRRDAQLAMTAADRVMNMQATGANYRLHTNLKGEDLTTDQIFDKLYSDTQRMRNEANMRREKMDSTSLQQLKLRETPSPYKEITQTNHTIGLFGSLIVKASAVPENVTSPSPAPLNIQTDKKTPGAASGMSIPLKNNNPSKSGERVVQTINNVLGMNVASVKVDHPEEVAKPKKPILVQQRFDPKQRRGTGTKEVRSQQSDRSVEPSKSQQHDEDKVRPLSPLSQNNIDIVVENTTNTISSARSSHSPLIICNDTHSELQQRTPGSGTPRTFRLVNSSEADGIYVRMSNEGVINGQIIVSDGYLTNISYKNASGDNLDRVIYPHTESQSGGQMPSSPLVQPHNSIAITKGAGLPNNIIQSPEINIDNKHQLPKYDAEQGVSVHPDLFIETVVEDGDSGALRTTGDDSIRPSIDLCRTPLHGPLPGVVAGAQQSKLSIASEVDMGSISEIQKLSISVPSALEYNDPSDQVPAQGSFIKEELEQIHVADATELLGRNVIDFQKSAMLDQGGANEAPFSVQLSRIQEGTLLDENLLQILSLLPVTAVEDEFLSLPKVKSRYKKQREKDLLTPGAALRLIKVRAKSGQERLIEIITKPDDTPYFYDPKTEYRYSDIQSLQESLQQEQQKDYHPNTAQTIDRPQELGNSFTLQPEPDSPVGGLEENSRVSLQLEPDGPEIAIKSLAETADEQIRQLFKLTVDKHGRPRRLTEAELNLLSKIKDRRINSTATIRLQRGSNGQRPVVANLVSINDASDLKTQDVLENANLRQDLVASDPHSKGSIELTPDEVMSLYLKKTEEKQSGHMGRPTIGHGLQSRPVKIAPQVNGVPVTARQSLEGLSDNSFTGKYATVDGKIIEYVEEDEFVTELDKIVNSMVTTATSVGMRDEDLTTDDLTVLQTKIRNPNSLDSKLGSRIQSIRYIQEQLTKGVIKVVRTDDGSRLFMDSRGFVLNGAIVEDMLKEEPDKLCAQLDILTSLASSELQSHGMLDGIKVRNNNGTIEADLLLPRMPIQTIKESASAARFRSDPPAAQSIVTTDSFFNSSYCLDLSTNNSKLQASPPGNSLVSMTVSALTEDGHLGVQMPQTHNLHRASTSGAQPGQFLARNMTRSIVRSQLSNLLSTATLSARGSPGQILKPLRSIDGTTVEGSQQPMTAAGRTIPMQRASGEYRDSDGLRFIKSSAPGTFIRGSKGSIIEDSEAHSYIRGGVISHGVAEILSYSKQNSHSLQPGTVAREVGLPEISPNAAHALEEAIICRGVSFKRPTDKPSSTTSQLMPNNNFPGRQRQCSTVSSTRPQGETDSDGVDTKLLTCSIRVDSPISPVKSYRQPSAMETESPLVTGTMTAAEKIQSIVEEVSDIQM</sequence>
<feature type="region of interest" description="Disordered" evidence="2">
    <location>
        <begin position="2068"/>
        <end position="2113"/>
    </location>
</feature>
<feature type="compositionally biased region" description="Polar residues" evidence="2">
    <location>
        <begin position="2074"/>
        <end position="2106"/>
    </location>
</feature>
<organism evidence="3 4">
    <name type="scientific">Giardia duodenalis assemblage B</name>
    <dbReference type="NCBI Taxonomy" id="1394984"/>
    <lineage>
        <taxon>Eukaryota</taxon>
        <taxon>Metamonada</taxon>
        <taxon>Diplomonadida</taxon>
        <taxon>Hexamitidae</taxon>
        <taxon>Giardiinae</taxon>
        <taxon>Giardia</taxon>
    </lineage>
</organism>
<name>A0A132NZ68_GIAIN</name>